<keyword evidence="1" id="KW-0472">Membrane</keyword>
<dbReference type="Proteomes" id="UP000189674">
    <property type="component" value="Chromosome"/>
</dbReference>
<accession>A0A1U9NKR6</accession>
<dbReference type="RefSeq" id="WP_146661375.1">
    <property type="nucleotide sequence ID" value="NZ_CP019791.1"/>
</dbReference>
<organism evidence="2 3">
    <name type="scientific">Anaerohalosphaera lusitana</name>
    <dbReference type="NCBI Taxonomy" id="1936003"/>
    <lineage>
        <taxon>Bacteria</taxon>
        <taxon>Pseudomonadati</taxon>
        <taxon>Planctomycetota</taxon>
        <taxon>Phycisphaerae</taxon>
        <taxon>Sedimentisphaerales</taxon>
        <taxon>Anaerohalosphaeraceae</taxon>
        <taxon>Anaerohalosphaera</taxon>
    </lineage>
</organism>
<proteinExistence type="predicted"/>
<keyword evidence="1" id="KW-1133">Transmembrane helix</keyword>
<dbReference type="KEGG" id="alus:STSP2_01565"/>
<gene>
    <name evidence="2" type="ORF">STSP2_01565</name>
</gene>
<evidence type="ECO:0000313" key="2">
    <source>
        <dbReference type="EMBL" id="AQT68405.1"/>
    </source>
</evidence>
<keyword evidence="3" id="KW-1185">Reference proteome</keyword>
<feature type="transmembrane region" description="Helical" evidence="1">
    <location>
        <begin position="45"/>
        <end position="66"/>
    </location>
</feature>
<dbReference type="AlphaFoldDB" id="A0A1U9NKR6"/>
<reference evidence="3" key="1">
    <citation type="submission" date="2017-02" db="EMBL/GenBank/DDBJ databases">
        <title>Comparative genomics and description of representatives of a novel lineage of planctomycetes thriving in anoxic sediments.</title>
        <authorList>
            <person name="Spring S."/>
            <person name="Bunk B."/>
            <person name="Sproer C."/>
        </authorList>
    </citation>
    <scope>NUCLEOTIDE SEQUENCE [LARGE SCALE GENOMIC DNA]</scope>
    <source>
        <strain evidence="3">ST-NAGAB-D1</strain>
    </source>
</reference>
<dbReference type="STRING" id="1936003.STSP2_01565"/>
<feature type="transmembrane region" description="Helical" evidence="1">
    <location>
        <begin position="12"/>
        <end position="39"/>
    </location>
</feature>
<feature type="transmembrane region" description="Helical" evidence="1">
    <location>
        <begin position="140"/>
        <end position="160"/>
    </location>
</feature>
<protein>
    <submittedName>
        <fullName evidence="2">Uncharacterized protein</fullName>
    </submittedName>
</protein>
<evidence type="ECO:0000313" key="3">
    <source>
        <dbReference type="Proteomes" id="UP000189674"/>
    </source>
</evidence>
<evidence type="ECO:0000256" key="1">
    <source>
        <dbReference type="SAM" id="Phobius"/>
    </source>
</evidence>
<keyword evidence="1" id="KW-0812">Transmembrane</keyword>
<dbReference type="EMBL" id="CP019791">
    <property type="protein sequence ID" value="AQT68405.1"/>
    <property type="molecule type" value="Genomic_DNA"/>
</dbReference>
<feature type="transmembrane region" description="Helical" evidence="1">
    <location>
        <begin position="95"/>
        <end position="120"/>
    </location>
</feature>
<name>A0A1U9NKR6_9BACT</name>
<sequence length="176" mass="19726">MNRTHQLAKLALALIGIYFIVLAVPTPITYIMVIISGGAADSANILQIFIGTLIYLGYMYLLYFLLIRKRACFAEKIVPEADQSEPGSPSQWIPLVYRLTCISVGIYLSALVITNITSIINNWILHRQIPDGVYSAPNSYSSIFLIPLAAYLLAGAPHFVRWQTRKTLEFCKTQEQ</sequence>